<feature type="compositionally biased region" description="Basic and acidic residues" evidence="1">
    <location>
        <begin position="494"/>
        <end position="505"/>
    </location>
</feature>
<keyword evidence="3" id="KW-1185">Reference proteome</keyword>
<gene>
    <name evidence="2" type="ORF">FBUS_05711</name>
</gene>
<feature type="compositionally biased region" description="Basic and acidic residues" evidence="1">
    <location>
        <begin position="281"/>
        <end position="290"/>
    </location>
</feature>
<feature type="region of interest" description="Disordered" evidence="1">
    <location>
        <begin position="30"/>
        <end position="52"/>
    </location>
</feature>
<feature type="region of interest" description="Disordered" evidence="1">
    <location>
        <begin position="253"/>
        <end position="300"/>
    </location>
</feature>
<feature type="region of interest" description="Disordered" evidence="1">
    <location>
        <begin position="481"/>
        <end position="505"/>
    </location>
</feature>
<feature type="compositionally biased region" description="Low complexity" evidence="1">
    <location>
        <begin position="42"/>
        <end position="52"/>
    </location>
</feature>
<proteinExistence type="predicted"/>
<organism evidence="2 3">
    <name type="scientific">Fasciolopsis buskii</name>
    <dbReference type="NCBI Taxonomy" id="27845"/>
    <lineage>
        <taxon>Eukaryota</taxon>
        <taxon>Metazoa</taxon>
        <taxon>Spiralia</taxon>
        <taxon>Lophotrochozoa</taxon>
        <taxon>Platyhelminthes</taxon>
        <taxon>Trematoda</taxon>
        <taxon>Digenea</taxon>
        <taxon>Plagiorchiida</taxon>
        <taxon>Echinostomata</taxon>
        <taxon>Echinostomatoidea</taxon>
        <taxon>Fasciolidae</taxon>
        <taxon>Fasciolopsis</taxon>
    </lineage>
</organism>
<comment type="caution">
    <text evidence="2">The sequence shown here is derived from an EMBL/GenBank/DDBJ whole genome shotgun (WGS) entry which is preliminary data.</text>
</comment>
<dbReference type="Proteomes" id="UP000728185">
    <property type="component" value="Unassembled WGS sequence"/>
</dbReference>
<dbReference type="AlphaFoldDB" id="A0A8E0VH60"/>
<accession>A0A8E0VH60</accession>
<protein>
    <submittedName>
        <fullName evidence="2">Uncharacterized protein</fullName>
    </submittedName>
</protein>
<dbReference type="OrthoDB" id="10581057at2759"/>
<evidence type="ECO:0000313" key="3">
    <source>
        <dbReference type="Proteomes" id="UP000728185"/>
    </source>
</evidence>
<sequence length="617" mass="67830">MRVHRVHFQDGHPHPGVISALEEDGFCRRQSTPVGPYPPLTLPSTPSSLTSSSTYRDVATNRMHQLTNSSFRGNGWPLGNSKISGIPTDNSDRGLNRFRTNSSHAASHSSGTRFRAGSIGMETVDRPDSPASANPILRIRSTDSFTNSDQLQSKWYGSLKARSSRPLKTGVCDQIRRPDRLDEWKSANGYTDSVRRDLYSVTKDNSNVPLDVKPNTVDDEEAAFSNSLEELQKSLFDQLEKLRSLNAASGLHYRKQMNAEDDESTDPRLEVSTKQAGTQEEPLKEHKDVEDGNQSLYEGVTSPEDQKTLIDEQCKALCHCTQLLSEAHESLDAGAKFIVRDVFRREGLIGQLLERLAEPVEDALSTTSSVTTRSAFISHSSTASASYSANAKTTTATKEADANKNNIGYVSAESDAGGIVDGLEVLDSSGTGSIITGTSSGGVSCSHNARMVESMSTKVKESTSSTSTITTNYHNSSLISVTEKATDSDQVDGPVDRQKSKESSDRQLVIHSAQLLSQILSDEDLYSLLYTEAGHTEPSSRHLADEKQEAFVWRRPEHGDMPDLTLTSDNDPDQAIFSTTFVSNRLSALLQGVVRQSWKHRQDVDVYRAYMEVIERK</sequence>
<evidence type="ECO:0000256" key="1">
    <source>
        <dbReference type="SAM" id="MobiDB-lite"/>
    </source>
</evidence>
<name>A0A8E0VH60_9TREM</name>
<evidence type="ECO:0000313" key="2">
    <source>
        <dbReference type="EMBL" id="KAA0188063.1"/>
    </source>
</evidence>
<dbReference type="EMBL" id="LUCM01008696">
    <property type="protein sequence ID" value="KAA0188063.1"/>
    <property type="molecule type" value="Genomic_DNA"/>
</dbReference>
<reference evidence="2" key="1">
    <citation type="submission" date="2019-05" db="EMBL/GenBank/DDBJ databases">
        <title>Annotation for the trematode Fasciolopsis buski.</title>
        <authorList>
            <person name="Choi Y.-J."/>
        </authorList>
    </citation>
    <scope>NUCLEOTIDE SEQUENCE</scope>
    <source>
        <strain evidence="2">HT</strain>
        <tissue evidence="2">Whole worm</tissue>
    </source>
</reference>